<proteinExistence type="inferred from homology"/>
<keyword evidence="3 11" id="KW-0808">Transferase</keyword>
<evidence type="ECO:0000256" key="2">
    <source>
        <dbReference type="ARBA" id="ARBA00022516"/>
    </source>
</evidence>
<evidence type="ECO:0000313" key="11">
    <source>
        <dbReference type="EMBL" id="UJG40006.1"/>
    </source>
</evidence>
<feature type="transmembrane region" description="Helical" evidence="10">
    <location>
        <begin position="158"/>
        <end position="178"/>
    </location>
</feature>
<evidence type="ECO:0000256" key="6">
    <source>
        <dbReference type="ARBA" id="ARBA00023098"/>
    </source>
</evidence>
<evidence type="ECO:0000256" key="1">
    <source>
        <dbReference type="ARBA" id="ARBA00022475"/>
    </source>
</evidence>
<dbReference type="PANTHER" id="PTHR30309:SF0">
    <property type="entry name" value="GLYCEROL-3-PHOSPHATE ACYLTRANSFERASE-RELATED"/>
    <property type="match status" value="1"/>
</dbReference>
<keyword evidence="2" id="KW-0444">Lipid biosynthesis</keyword>
<dbReference type="GO" id="GO:0043772">
    <property type="term" value="F:acyl-phosphate glycerol-3-phosphate acyltransferase activity"/>
    <property type="evidence" value="ECO:0007669"/>
    <property type="project" value="InterPro"/>
</dbReference>
<feature type="transmembrane region" description="Helical" evidence="10">
    <location>
        <begin position="184"/>
        <end position="201"/>
    </location>
</feature>
<dbReference type="NCBIfam" id="TIGR00023">
    <property type="entry name" value="glycerol-3-phosphate 1-O-acyltransferase PlsY"/>
    <property type="match status" value="1"/>
</dbReference>
<evidence type="ECO:0000256" key="9">
    <source>
        <dbReference type="ARBA" id="ARBA00023264"/>
    </source>
</evidence>
<dbReference type="HAMAP" id="MF_01043">
    <property type="entry name" value="PlsY"/>
    <property type="match status" value="1"/>
</dbReference>
<name>A0A9Y1BJ33_9ARCH</name>
<dbReference type="GO" id="GO:0008654">
    <property type="term" value="P:phospholipid biosynthetic process"/>
    <property type="evidence" value="ECO:0007669"/>
    <property type="project" value="UniProtKB-KW"/>
</dbReference>
<dbReference type="EC" id="2.3.1.15" evidence="11"/>
<protein>
    <submittedName>
        <fullName evidence="11">Glycerol-3-phosphate 1-O-acyltransferase PlsY</fullName>
        <ecNumber evidence="11">2.3.1.15</ecNumber>
    </submittedName>
</protein>
<dbReference type="EMBL" id="CP084166">
    <property type="protein sequence ID" value="UJG40006.1"/>
    <property type="molecule type" value="Genomic_DNA"/>
</dbReference>
<dbReference type="GO" id="GO:0005886">
    <property type="term" value="C:plasma membrane"/>
    <property type="evidence" value="ECO:0007669"/>
    <property type="project" value="InterPro"/>
</dbReference>
<keyword evidence="8" id="KW-0594">Phospholipid biosynthesis</keyword>
<dbReference type="SMART" id="SM01207">
    <property type="entry name" value="G3P_acyltransf"/>
    <property type="match status" value="1"/>
</dbReference>
<dbReference type="AlphaFoldDB" id="A0A9Y1BJ33"/>
<evidence type="ECO:0000256" key="8">
    <source>
        <dbReference type="ARBA" id="ARBA00023209"/>
    </source>
</evidence>
<keyword evidence="5 10" id="KW-1133">Transmembrane helix</keyword>
<reference evidence="11" key="1">
    <citation type="journal article" date="2022" name="Nat. Microbiol.">
        <title>Unique mobile elements and scalable gene flow at the prokaryote-eukaryote boundary revealed by circularized Asgard archaea genomes.</title>
        <authorList>
            <person name="Wu F."/>
            <person name="Speth D.R."/>
            <person name="Philosof A."/>
            <person name="Cremiere A."/>
            <person name="Narayanan A."/>
            <person name="Barco R.A."/>
            <person name="Connon S.A."/>
            <person name="Amend J.P."/>
            <person name="Antoshechkin I.A."/>
            <person name="Orphan V.J."/>
        </authorList>
    </citation>
    <scope>NUCLEOTIDE SEQUENCE</scope>
    <source>
        <strain evidence="11">PM71</strain>
    </source>
</reference>
<dbReference type="GO" id="GO:0004366">
    <property type="term" value="F:glycerol-3-phosphate O-acyltransferase activity"/>
    <property type="evidence" value="ECO:0007669"/>
    <property type="project" value="UniProtKB-EC"/>
</dbReference>
<evidence type="ECO:0000256" key="4">
    <source>
        <dbReference type="ARBA" id="ARBA00022692"/>
    </source>
</evidence>
<organism evidence="11">
    <name type="scientific">Candidatus Heimdallarchaeum aukensis</name>
    <dbReference type="NCBI Taxonomy" id="2876573"/>
    <lineage>
        <taxon>Archaea</taxon>
        <taxon>Promethearchaeati</taxon>
        <taxon>Candidatus Heimdallarchaeota</taxon>
        <taxon>Candidatus Heimdallarchaeia (ex Rinke et al. 2021) (nom. nud.)</taxon>
        <taxon>Candidatus Heimdallarchaeales</taxon>
        <taxon>Candidatus Heimdallarchaeaceae</taxon>
        <taxon>Candidatus Heimdallarchaeum</taxon>
    </lineage>
</organism>
<keyword evidence="7 10" id="KW-0472">Membrane</keyword>
<dbReference type="Pfam" id="PF02660">
    <property type="entry name" value="G3P_acyltransf"/>
    <property type="match status" value="1"/>
</dbReference>
<dbReference type="PANTHER" id="PTHR30309">
    <property type="entry name" value="INNER MEMBRANE PROTEIN YGIH"/>
    <property type="match status" value="1"/>
</dbReference>
<feature type="transmembrane region" description="Helical" evidence="10">
    <location>
        <begin position="6"/>
        <end position="25"/>
    </location>
</feature>
<sequence length="229" mass="25077">MVLLEILVLLVGYICGSIPVGFLIGKIGYNIDVRKHGSGNIGMANVMRLCGKKAGIMTMIGDMVKGTIAVLSGRILIWTKNFEGLGKIGQVELTNEGLFLSLIVFTTIIGHSFPIWLKFKGGKSASVGGGAILGINPIAFVIIMSLWIVILKKTKYTSLSNLVAGMLYPPLLWVFAGTDPFFNNNWQAAIVGAICLLFVIWRHRENVSRLIKGTERKIGQKEKIEEKKD</sequence>
<gene>
    <name evidence="11" type="primary">plsY</name>
    <name evidence="11" type="ORF">K9W45_09140</name>
</gene>
<evidence type="ECO:0000256" key="7">
    <source>
        <dbReference type="ARBA" id="ARBA00023136"/>
    </source>
</evidence>
<keyword evidence="1" id="KW-1003">Cell membrane</keyword>
<accession>A0A9Y1BJ33</accession>
<keyword evidence="4 10" id="KW-0812">Transmembrane</keyword>
<evidence type="ECO:0000256" key="5">
    <source>
        <dbReference type="ARBA" id="ARBA00022989"/>
    </source>
</evidence>
<feature type="transmembrane region" description="Helical" evidence="10">
    <location>
        <begin position="129"/>
        <end position="151"/>
    </location>
</feature>
<feature type="transmembrane region" description="Helical" evidence="10">
    <location>
        <begin position="97"/>
        <end position="117"/>
    </location>
</feature>
<keyword evidence="11" id="KW-0012">Acyltransferase</keyword>
<evidence type="ECO:0000256" key="10">
    <source>
        <dbReference type="SAM" id="Phobius"/>
    </source>
</evidence>
<dbReference type="Proteomes" id="UP001201020">
    <property type="component" value="Chromosome"/>
</dbReference>
<dbReference type="InterPro" id="IPR003811">
    <property type="entry name" value="G3P_acylTferase_PlsY"/>
</dbReference>
<keyword evidence="6" id="KW-0443">Lipid metabolism</keyword>
<keyword evidence="9" id="KW-1208">Phospholipid metabolism</keyword>
<evidence type="ECO:0000256" key="3">
    <source>
        <dbReference type="ARBA" id="ARBA00022679"/>
    </source>
</evidence>